<dbReference type="PANTHER" id="PTHR41287:SF1">
    <property type="entry name" value="PROTEIN YMFN"/>
    <property type="match status" value="1"/>
</dbReference>
<evidence type="ECO:0000259" key="1">
    <source>
        <dbReference type="Pfam" id="PF03354"/>
    </source>
</evidence>
<protein>
    <submittedName>
        <fullName evidence="3">Terminase large subunit</fullName>
    </submittedName>
</protein>
<dbReference type="Pfam" id="PF03354">
    <property type="entry name" value="TerL_ATPase"/>
    <property type="match status" value="1"/>
</dbReference>
<organism evidence="3 4">
    <name type="scientific">Spirosoma profusum</name>
    <dbReference type="NCBI Taxonomy" id="2771354"/>
    <lineage>
        <taxon>Bacteria</taxon>
        <taxon>Pseudomonadati</taxon>
        <taxon>Bacteroidota</taxon>
        <taxon>Cytophagia</taxon>
        <taxon>Cytophagales</taxon>
        <taxon>Cytophagaceae</taxon>
        <taxon>Spirosoma</taxon>
    </lineage>
</organism>
<accession>A0A927AW83</accession>
<name>A0A927AW83_9BACT</name>
<dbReference type="Pfam" id="PF20441">
    <property type="entry name" value="TerL_nuclease"/>
    <property type="match status" value="1"/>
</dbReference>
<reference evidence="3" key="1">
    <citation type="submission" date="2020-09" db="EMBL/GenBank/DDBJ databases">
        <authorList>
            <person name="Kim M.K."/>
        </authorList>
    </citation>
    <scope>NUCLEOTIDE SEQUENCE</scope>
    <source>
        <strain evidence="3">BT702</strain>
    </source>
</reference>
<evidence type="ECO:0000313" key="4">
    <source>
        <dbReference type="Proteomes" id="UP000598820"/>
    </source>
</evidence>
<dbReference type="AlphaFoldDB" id="A0A927AW83"/>
<proteinExistence type="predicted"/>
<dbReference type="InterPro" id="IPR005021">
    <property type="entry name" value="Terminase_largesu-like"/>
</dbReference>
<dbReference type="GO" id="GO:0004519">
    <property type="term" value="F:endonuclease activity"/>
    <property type="evidence" value="ECO:0007669"/>
    <property type="project" value="InterPro"/>
</dbReference>
<feature type="domain" description="Terminase large subunit-like endonuclease" evidence="2">
    <location>
        <begin position="258"/>
        <end position="557"/>
    </location>
</feature>
<dbReference type="EMBL" id="JACWZY010000062">
    <property type="protein sequence ID" value="MBD2705598.1"/>
    <property type="molecule type" value="Genomic_DNA"/>
</dbReference>
<dbReference type="PANTHER" id="PTHR41287">
    <property type="match status" value="1"/>
</dbReference>
<evidence type="ECO:0000313" key="3">
    <source>
        <dbReference type="EMBL" id="MBD2705598.1"/>
    </source>
</evidence>
<dbReference type="InterPro" id="IPR027417">
    <property type="entry name" value="P-loop_NTPase"/>
</dbReference>
<dbReference type="InterPro" id="IPR046462">
    <property type="entry name" value="TerL_nuclease"/>
</dbReference>
<gene>
    <name evidence="3" type="ORF">IC229_33630</name>
</gene>
<feature type="domain" description="Terminase large subunit-like ATPase" evidence="1">
    <location>
        <begin position="78"/>
        <end position="248"/>
    </location>
</feature>
<dbReference type="RefSeq" id="WP_190893194.1">
    <property type="nucleotide sequence ID" value="NZ_JACWZY010000062.1"/>
</dbReference>
<sequence length="580" mass="65880">MIDPIEQAKSYIEQVHTGSILTCKPVQMAVNRHLNDLETGHERGLYFDEDAAYIALSFFPLLSHSKGKWAGKPFILSDWQAFFVYCLFGWKRSDGTRRFRIAYAEIARKNGKSTFAAAIGLYMLIADGEAGAEVYTAATTRDQAKICFTEARNMALKSAPLRKKATVLTHNIHVLSTASKMEALSSDYNTLDGPNPHCVILDEIHAYKTSGLYDIFISAVGARDQPLILMITTAGFNQEWFCFQQRKYGLQVLEGTLNDDELMVMIFTLDEEDEWTDERLWVKANPNLGESPSWTYLRGRIHTAKQKPAEQYNVKTKNLNLWVDAPKVWIDSDKWNECTGDVDEIELEGQTCYAGLDLATKGDFNAWIKLFPLEDGCFKLLCTFWIPEDSVQKHVDNGLKQLPEWIDSGLVKATPGNYVDYKAILEDILADFERFDIVSAAKDPWNSAWMYQELNEKLQPGYRDGKPVDRISDFAQTIKNMTSPTVYLEDLVDEKKLIHDGNPVMAWMMRNVVLEYLGKEVEDLISGKPQQARKPSKMKSSKKIDGPVAAVMALGEYLTWNWQGDNDGESQYENQTLFSF</sequence>
<dbReference type="Gene3D" id="3.40.50.300">
    <property type="entry name" value="P-loop containing nucleotide triphosphate hydrolases"/>
    <property type="match status" value="1"/>
</dbReference>
<evidence type="ECO:0000259" key="2">
    <source>
        <dbReference type="Pfam" id="PF20441"/>
    </source>
</evidence>
<comment type="caution">
    <text evidence="3">The sequence shown here is derived from an EMBL/GenBank/DDBJ whole genome shotgun (WGS) entry which is preliminary data.</text>
</comment>
<keyword evidence="4" id="KW-1185">Reference proteome</keyword>
<dbReference type="InterPro" id="IPR046461">
    <property type="entry name" value="TerL_ATPase"/>
</dbReference>
<dbReference type="Proteomes" id="UP000598820">
    <property type="component" value="Unassembled WGS sequence"/>
</dbReference>